<accession>A0A1D2QT63</accession>
<dbReference type="EMBL" id="MDLC01000004">
    <property type="protein sequence ID" value="ODS24781.1"/>
    <property type="molecule type" value="Genomic_DNA"/>
</dbReference>
<dbReference type="Proteomes" id="UP000242502">
    <property type="component" value="Unassembled WGS sequence"/>
</dbReference>
<sequence>MLRENSFEVIVRLLRKKQTLFDRSTLTMQQAFLLEKLPLSLINRGFPALRAKHGAPVQLTAIGDEGQVFSIMSCILVALYGIGKSLLKTQIQASVFPV</sequence>
<name>A0A1D2QT63_9GAMM</name>
<protein>
    <submittedName>
        <fullName evidence="1">Uncharacterized protein</fullName>
    </submittedName>
</protein>
<evidence type="ECO:0000313" key="2">
    <source>
        <dbReference type="Proteomes" id="UP000242502"/>
    </source>
</evidence>
<evidence type="ECO:0000313" key="1">
    <source>
        <dbReference type="EMBL" id="ODS24781.1"/>
    </source>
</evidence>
<proteinExistence type="predicted"/>
<organism evidence="1 2">
    <name type="scientific">Candidatus Endobugula sertula</name>
    <name type="common">Bugula neritina bacterial symbiont</name>
    <dbReference type="NCBI Taxonomy" id="62101"/>
    <lineage>
        <taxon>Bacteria</taxon>
        <taxon>Pseudomonadati</taxon>
        <taxon>Pseudomonadota</taxon>
        <taxon>Gammaproteobacteria</taxon>
        <taxon>Cellvibrionales</taxon>
        <taxon>Cellvibrionaceae</taxon>
        <taxon>Candidatus Endobugula</taxon>
    </lineage>
</organism>
<dbReference type="AlphaFoldDB" id="A0A1D2QT63"/>
<reference evidence="1 2" key="1">
    <citation type="journal article" date="2016" name="Appl. Environ. Microbiol.">
        <title>Lack of Overt Genome Reduction in the Bryostatin-Producing Bryozoan Symbiont "Candidatus Endobugula sertula".</title>
        <authorList>
            <person name="Miller I.J."/>
            <person name="Vanee N."/>
            <person name="Fong S.S."/>
            <person name="Lim-Fong G.E."/>
            <person name="Kwan J.C."/>
        </authorList>
    </citation>
    <scope>NUCLEOTIDE SEQUENCE [LARGE SCALE GENOMIC DNA]</scope>
    <source>
        <strain evidence="1">AB1-4</strain>
    </source>
</reference>
<comment type="caution">
    <text evidence="1">The sequence shown here is derived from an EMBL/GenBank/DDBJ whole genome shotgun (WGS) entry which is preliminary data.</text>
</comment>
<gene>
    <name evidence="1" type="ORF">AB835_01620</name>
</gene>